<evidence type="ECO:0000256" key="1">
    <source>
        <dbReference type="ARBA" id="ARBA00004442"/>
    </source>
</evidence>
<evidence type="ECO:0000313" key="5">
    <source>
        <dbReference type="EMBL" id="QQT99079.1"/>
    </source>
</evidence>
<feature type="domain" description="Outer membrane protein beta-barrel" evidence="4">
    <location>
        <begin position="366"/>
        <end position="763"/>
    </location>
</feature>
<dbReference type="Pfam" id="PF13715">
    <property type="entry name" value="CarbopepD_reg_2"/>
    <property type="match status" value="1"/>
</dbReference>
<evidence type="ECO:0000259" key="4">
    <source>
        <dbReference type="Pfam" id="PF14905"/>
    </source>
</evidence>
<evidence type="ECO:0000256" key="3">
    <source>
        <dbReference type="ARBA" id="ARBA00023237"/>
    </source>
</evidence>
<dbReference type="InterPro" id="IPR041700">
    <property type="entry name" value="OMP_b-brl_3"/>
</dbReference>
<name>A0A9Q6ZD25_MYROD</name>
<dbReference type="PANTHER" id="PTHR40980:SF4">
    <property type="entry name" value="TONB-DEPENDENT RECEPTOR-LIKE BETA-BARREL DOMAIN-CONTAINING PROTEIN"/>
    <property type="match status" value="1"/>
</dbReference>
<dbReference type="InterPro" id="IPR036942">
    <property type="entry name" value="Beta-barrel_TonB_sf"/>
</dbReference>
<dbReference type="PANTHER" id="PTHR40980">
    <property type="entry name" value="PLUG DOMAIN-CONTAINING PROTEIN"/>
    <property type="match status" value="1"/>
</dbReference>
<dbReference type="GO" id="GO:0009279">
    <property type="term" value="C:cell outer membrane"/>
    <property type="evidence" value="ECO:0007669"/>
    <property type="project" value="UniProtKB-SubCell"/>
</dbReference>
<dbReference type="Gene3D" id="2.40.170.20">
    <property type="entry name" value="TonB-dependent receptor, beta-barrel domain"/>
    <property type="match status" value="1"/>
</dbReference>
<dbReference type="AlphaFoldDB" id="A0A9Q6ZD25"/>
<evidence type="ECO:0000256" key="2">
    <source>
        <dbReference type="ARBA" id="ARBA00023136"/>
    </source>
</evidence>
<dbReference type="SUPFAM" id="SSF56935">
    <property type="entry name" value="Porins"/>
    <property type="match status" value="1"/>
</dbReference>
<accession>A0A9Q6ZD25</accession>
<keyword evidence="2" id="KW-0472">Membrane</keyword>
<organism evidence="5 6">
    <name type="scientific">Myroides odoratus</name>
    <name type="common">Flavobacterium odoratum</name>
    <dbReference type="NCBI Taxonomy" id="256"/>
    <lineage>
        <taxon>Bacteria</taxon>
        <taxon>Pseudomonadati</taxon>
        <taxon>Bacteroidota</taxon>
        <taxon>Flavobacteriia</taxon>
        <taxon>Flavobacteriales</taxon>
        <taxon>Flavobacteriaceae</taxon>
        <taxon>Myroides</taxon>
    </lineage>
</organism>
<keyword evidence="3" id="KW-0998">Cell outer membrane</keyword>
<dbReference type="SUPFAM" id="SSF49464">
    <property type="entry name" value="Carboxypeptidase regulatory domain-like"/>
    <property type="match status" value="1"/>
</dbReference>
<comment type="subcellular location">
    <subcellularLocation>
        <location evidence="1">Cell outer membrane</location>
    </subcellularLocation>
</comment>
<reference evidence="5 6" key="1">
    <citation type="submission" date="2021-01" db="EMBL/GenBank/DDBJ databases">
        <title>FDA dAtabase for Regulatory Grade micrObial Sequences (FDA-ARGOS): Supporting development and validation of Infectious Disease Dx tests.</title>
        <authorList>
            <person name="Sproer C."/>
            <person name="Gronow S."/>
            <person name="Severitt S."/>
            <person name="Schroder I."/>
            <person name="Tallon L."/>
            <person name="Sadzewicz L."/>
            <person name="Zhao X."/>
            <person name="Boylan J."/>
            <person name="Ott S."/>
            <person name="Bowen H."/>
            <person name="Vavikolanu K."/>
            <person name="Mehta A."/>
            <person name="Aluvathingal J."/>
            <person name="Nadendla S."/>
            <person name="Lowell S."/>
            <person name="Myers T."/>
            <person name="Yan Y."/>
            <person name="Sichtig H."/>
        </authorList>
    </citation>
    <scope>NUCLEOTIDE SEQUENCE [LARGE SCALE GENOMIC DNA]</scope>
    <source>
        <strain evidence="5 6">FDAARGOS_1131</strain>
    </source>
</reference>
<keyword evidence="5" id="KW-0675">Receptor</keyword>
<dbReference type="Pfam" id="PF14905">
    <property type="entry name" value="OMP_b-brl_3"/>
    <property type="match status" value="1"/>
</dbReference>
<evidence type="ECO:0000313" key="6">
    <source>
        <dbReference type="Proteomes" id="UP000596202"/>
    </source>
</evidence>
<proteinExistence type="predicted"/>
<dbReference type="RefSeq" id="WP_002986724.1">
    <property type="nucleotide sequence ID" value="NZ_CP068108.1"/>
</dbReference>
<dbReference type="Proteomes" id="UP000596202">
    <property type="component" value="Chromosome"/>
</dbReference>
<dbReference type="Gene3D" id="2.60.40.1120">
    <property type="entry name" value="Carboxypeptidase-like, regulatory domain"/>
    <property type="match status" value="1"/>
</dbReference>
<sequence length="790" mass="90805">MMKIRIIIVSLLLCTGMVYSQGTISGKVLDQLKAPLPFVNVVLYNAETDELVTGTISDDAGNFSFSNISIGSYFLDVSFIGFKTQKSSLFRISYEHSNVNLDFVLEENIELLNEVVITSRRPVIQQTAEKLIINLEQSQMISSNLQDVLKKVPGIIVINGNVTYGGQQGVKILINGKTTDYMDIASLLRDFPADNIAKVELIQQPGAEFDADGSGPLINIILKKNVSLGTNGSVKFNVGYDNKPEYGLSSSIASYKNKLNWQLDAGYKKSAWREDLFIKRNINNQIYDQATIEPYSPKTIRFNGGIDYYITEQHVIGVEARLIDTESDRIASNSTYIIKGDVSENLFTDNSFERNSKTFNLNPYYKFEDEKNQLILDFDYVNYNNDNINTIYKVEESDVSYNDQRYFQDGKYKIITYKGDYKRSVNDGFNWMFGSKYSKVSTDNDLESFVHTATGEFGLDANQSNRFLISEDIVALYFKVFKKWKTWSFSGGLRWEHSDTKGTSSNPYEVKNRVISKLFPSVSIDRSINEQFGINLSYSYRILRPSYNSLNSFVFYYDPYTFEKGNPNLKPEFTNSFQFNLTFERKPFFSIAYNNTNDALFELVSQNDLTAQTSRSIINLSKRENWNFRVFAPVKFGNRLDGYSGIIVNYNKYKSSVLSPKLDLDKWSLTWYTNIEYQLLWDIHSELIGYYTTGGLQGQIEHDWLAGLSFALGKKFMNDKFKVNLGIEEVLNRKFEGRIRYDNINADIQSDWSRQNVYLQLTYNFGSNFNKKKETRSASEEEQERIKENN</sequence>
<dbReference type="EMBL" id="CP068108">
    <property type="protein sequence ID" value="QQT99079.1"/>
    <property type="molecule type" value="Genomic_DNA"/>
</dbReference>
<gene>
    <name evidence="5" type="ORF">I6I88_12760</name>
</gene>
<dbReference type="InterPro" id="IPR008969">
    <property type="entry name" value="CarboxyPept-like_regulatory"/>
</dbReference>
<dbReference type="GeneID" id="93528538"/>
<protein>
    <submittedName>
        <fullName evidence="5">TonB-dependent receptor</fullName>
    </submittedName>
</protein>
<dbReference type="OrthoDB" id="8764943at2"/>